<feature type="domain" description="CstA N-terminal" evidence="9">
    <location>
        <begin position="3"/>
        <end position="540"/>
    </location>
</feature>
<accession>A0A0J1FUI7</accession>
<reference evidence="10 11" key="1">
    <citation type="submission" date="2015-06" db="EMBL/GenBank/DDBJ databases">
        <title>Draft genome of the moderately acidophilic sulfate reducer Candidatus Desulfosporosinus acididurans strain M1.</title>
        <authorList>
            <person name="Poehlein A."/>
            <person name="Petzsch P."/>
            <person name="Johnson B.D."/>
            <person name="Schloemann M."/>
            <person name="Daniel R."/>
            <person name="Muehling M."/>
        </authorList>
    </citation>
    <scope>NUCLEOTIDE SEQUENCE [LARGE SCALE GENOMIC DNA]</scope>
    <source>
        <strain evidence="10 11">M1</strain>
    </source>
</reference>
<dbReference type="AlphaFoldDB" id="A0A0J1FUI7"/>
<dbReference type="EMBL" id="LDZY01000003">
    <property type="protein sequence ID" value="KLU66972.1"/>
    <property type="molecule type" value="Genomic_DNA"/>
</dbReference>
<name>A0A0J1FUI7_9FIRM</name>
<feature type="transmembrane region" description="Helical" evidence="8">
    <location>
        <begin position="220"/>
        <end position="244"/>
    </location>
</feature>
<evidence type="ECO:0000256" key="6">
    <source>
        <dbReference type="ARBA" id="ARBA00022989"/>
    </source>
</evidence>
<dbReference type="PANTHER" id="PTHR30252">
    <property type="entry name" value="INNER MEMBRANE PEPTIDE TRANSPORTER"/>
    <property type="match status" value="1"/>
</dbReference>
<evidence type="ECO:0000256" key="7">
    <source>
        <dbReference type="ARBA" id="ARBA00023136"/>
    </source>
</evidence>
<feature type="transmembrane region" description="Helical" evidence="8">
    <location>
        <begin position="6"/>
        <end position="26"/>
    </location>
</feature>
<organism evidence="10 11">
    <name type="scientific">Desulfosporosinus acididurans</name>
    <dbReference type="NCBI Taxonomy" id="476652"/>
    <lineage>
        <taxon>Bacteria</taxon>
        <taxon>Bacillati</taxon>
        <taxon>Bacillota</taxon>
        <taxon>Clostridia</taxon>
        <taxon>Eubacteriales</taxon>
        <taxon>Desulfitobacteriaceae</taxon>
        <taxon>Desulfosporosinus</taxon>
    </lineage>
</organism>
<sequence length="606" mass="64782">MHAIYLVIAAACILLIGYRLYGTFMASKVLAIDPRIVTPAKRLEDGHDFVPTNRWVAFGHHFAAIAAAGPLVGPVLAAQFGYLPGTLWILIGGVLGGAVHDMVVLFASIRHDGQSLPQIAKKEIGPVTGAAASLAVLFILIITMAGLSIVIVSSLNTNPWGAFTVAMTIPIAIFIGIYMRFLRPGKLGEASVIGVALILLAVALGPMIKSSALAPYFNYSVHAIEIALPVYAFVAAALPVWLLLAPRDYLSSYLKIGTIGALALGIIFVNPVLQMPPVTKFINGGGPIIAGKVWPFVFITIACGAMSGFHSLIAAGTTPKMLESEKDIKIVGFGAMLMESFVAIMAMIAASVLPVGDYFAINTTPAVFAHLGMHVDKLPMLSNLIGLNVAGRPGGSVSLAVGMSYVFSSIPGLSHLVAYWYQFAIMFEAVFILTAVDAGTRAARYVVQDMIGVVIKPFKKITWWPGAVISAALVSFAWGYLLYGGNISTVWPLFGVSNQLLASLAMVVGTSIILKSTGRISYALTTFIPFIFLFITTLDASYFNVTKVYLPQHMTLNVILSVIMAILALIIVADAFVKWAALIRDKKTLESQRLRHQEIVKDLAAK</sequence>
<keyword evidence="5 8" id="KW-0812">Transmembrane</keyword>
<evidence type="ECO:0000256" key="3">
    <source>
        <dbReference type="ARBA" id="ARBA00022448"/>
    </source>
</evidence>
<evidence type="ECO:0000256" key="2">
    <source>
        <dbReference type="ARBA" id="ARBA00007755"/>
    </source>
</evidence>
<dbReference type="PANTHER" id="PTHR30252:SF3">
    <property type="entry name" value="PYRUVATE_PROTON SYMPORTER BTST"/>
    <property type="match status" value="1"/>
</dbReference>
<keyword evidence="7 8" id="KW-0472">Membrane</keyword>
<protein>
    <submittedName>
        <fullName evidence="10">Carbon starvation protein A</fullName>
    </submittedName>
</protein>
<feature type="transmembrane region" description="Helical" evidence="8">
    <location>
        <begin position="558"/>
        <end position="577"/>
    </location>
</feature>
<evidence type="ECO:0000256" key="5">
    <source>
        <dbReference type="ARBA" id="ARBA00022692"/>
    </source>
</evidence>
<feature type="transmembrane region" description="Helical" evidence="8">
    <location>
        <begin position="419"/>
        <end position="440"/>
    </location>
</feature>
<feature type="transmembrane region" description="Helical" evidence="8">
    <location>
        <begin position="461"/>
        <end position="483"/>
    </location>
</feature>
<dbReference type="RefSeq" id="WP_047808830.1">
    <property type="nucleotide sequence ID" value="NZ_LDZY01000003.1"/>
</dbReference>
<feature type="transmembrane region" description="Helical" evidence="8">
    <location>
        <begin position="88"/>
        <end position="109"/>
    </location>
</feature>
<evidence type="ECO:0000313" key="11">
    <source>
        <dbReference type="Proteomes" id="UP000036356"/>
    </source>
</evidence>
<comment type="caution">
    <text evidence="10">The sequence shown here is derived from an EMBL/GenBank/DDBJ whole genome shotgun (WGS) entry which is preliminary data.</text>
</comment>
<feature type="transmembrane region" description="Helical" evidence="8">
    <location>
        <begin position="130"/>
        <end position="154"/>
    </location>
</feature>
<dbReference type="InterPro" id="IPR051605">
    <property type="entry name" value="CstA"/>
</dbReference>
<feature type="transmembrane region" description="Helical" evidence="8">
    <location>
        <begin position="62"/>
        <end position="82"/>
    </location>
</feature>
<proteinExistence type="inferred from homology"/>
<dbReference type="STRING" id="476652.DEAC_c09060"/>
<dbReference type="Proteomes" id="UP000036356">
    <property type="component" value="Unassembled WGS sequence"/>
</dbReference>
<feature type="transmembrane region" description="Helical" evidence="8">
    <location>
        <begin position="330"/>
        <end position="352"/>
    </location>
</feature>
<evidence type="ECO:0000313" key="10">
    <source>
        <dbReference type="EMBL" id="KLU66972.1"/>
    </source>
</evidence>
<keyword evidence="6 8" id="KW-1133">Transmembrane helix</keyword>
<evidence type="ECO:0000256" key="4">
    <source>
        <dbReference type="ARBA" id="ARBA00022475"/>
    </source>
</evidence>
<feature type="transmembrane region" description="Helical" evidence="8">
    <location>
        <begin position="256"/>
        <end position="273"/>
    </location>
</feature>
<feature type="transmembrane region" description="Helical" evidence="8">
    <location>
        <begin position="190"/>
        <end position="208"/>
    </location>
</feature>
<dbReference type="PATRIC" id="fig|476652.3.peg.932"/>
<comment type="similarity">
    <text evidence="2">Belongs to the peptide transporter carbon starvation (CstA) (TC 2.A.114) family.</text>
</comment>
<comment type="subcellular location">
    <subcellularLocation>
        <location evidence="1">Cell membrane</location>
        <topology evidence="1">Multi-pass membrane protein</topology>
    </subcellularLocation>
</comment>
<gene>
    <name evidence="10" type="primary">cstA</name>
    <name evidence="10" type="ORF">DEAC_c09060</name>
</gene>
<evidence type="ECO:0000256" key="8">
    <source>
        <dbReference type="SAM" id="Phobius"/>
    </source>
</evidence>
<feature type="transmembrane region" description="Helical" evidence="8">
    <location>
        <begin position="293"/>
        <end position="318"/>
    </location>
</feature>
<feature type="transmembrane region" description="Helical" evidence="8">
    <location>
        <begin position="160"/>
        <end position="178"/>
    </location>
</feature>
<evidence type="ECO:0000256" key="1">
    <source>
        <dbReference type="ARBA" id="ARBA00004651"/>
    </source>
</evidence>
<keyword evidence="11" id="KW-1185">Reference proteome</keyword>
<keyword evidence="3" id="KW-0813">Transport</keyword>
<feature type="transmembrane region" description="Helical" evidence="8">
    <location>
        <begin position="520"/>
        <end position="538"/>
    </location>
</feature>
<feature type="transmembrane region" description="Helical" evidence="8">
    <location>
        <begin position="489"/>
        <end position="508"/>
    </location>
</feature>
<dbReference type="InterPro" id="IPR003706">
    <property type="entry name" value="CstA_N"/>
</dbReference>
<evidence type="ECO:0000259" key="9">
    <source>
        <dbReference type="Pfam" id="PF02554"/>
    </source>
</evidence>
<dbReference type="GO" id="GO:0009267">
    <property type="term" value="P:cellular response to starvation"/>
    <property type="evidence" value="ECO:0007669"/>
    <property type="project" value="InterPro"/>
</dbReference>
<dbReference type="GO" id="GO:0005886">
    <property type="term" value="C:plasma membrane"/>
    <property type="evidence" value="ECO:0007669"/>
    <property type="project" value="UniProtKB-SubCell"/>
</dbReference>
<dbReference type="Pfam" id="PF02554">
    <property type="entry name" value="CstA"/>
    <property type="match status" value="1"/>
</dbReference>
<keyword evidence="4" id="KW-1003">Cell membrane</keyword>